<dbReference type="CDD" id="cd08646">
    <property type="entry name" value="FMT_core_Met-tRNA-FMT_N"/>
    <property type="match status" value="1"/>
</dbReference>
<dbReference type="PANTHER" id="PTHR11138:SF5">
    <property type="entry name" value="METHIONYL-TRNA FORMYLTRANSFERASE, MITOCHONDRIAL"/>
    <property type="match status" value="1"/>
</dbReference>
<name>A0A8B7N307_HYAAZ</name>
<dbReference type="KEGG" id="hazt:108665927"/>
<dbReference type="PANTHER" id="PTHR11138">
    <property type="entry name" value="METHIONYL-TRNA FORMYLTRANSFERASE"/>
    <property type="match status" value="1"/>
</dbReference>
<dbReference type="GO" id="GO:0005739">
    <property type="term" value="C:mitochondrion"/>
    <property type="evidence" value="ECO:0007669"/>
    <property type="project" value="TreeGrafter"/>
</dbReference>
<feature type="domain" description="Formyl transferase N-terminal" evidence="7">
    <location>
        <begin position="117"/>
        <end position="221"/>
    </location>
</feature>
<dbReference type="AlphaFoldDB" id="A0A8B7N307"/>
<dbReference type="EC" id="2.1.2.9" evidence="2"/>
<dbReference type="InterPro" id="IPR002376">
    <property type="entry name" value="Formyl_transf_N"/>
</dbReference>
<dbReference type="Proteomes" id="UP000694843">
    <property type="component" value="Unplaced"/>
</dbReference>
<evidence type="ECO:0000256" key="6">
    <source>
        <dbReference type="SAM" id="MobiDB-lite"/>
    </source>
</evidence>
<evidence type="ECO:0000256" key="3">
    <source>
        <dbReference type="ARBA" id="ARBA00014185"/>
    </source>
</evidence>
<dbReference type="RefSeq" id="XP_018008221.1">
    <property type="nucleotide sequence ID" value="XM_018152732.2"/>
</dbReference>
<dbReference type="InterPro" id="IPR036477">
    <property type="entry name" value="Formyl_transf_N_sf"/>
</dbReference>
<dbReference type="Pfam" id="PF02911">
    <property type="entry name" value="Formyl_trans_C"/>
    <property type="match status" value="1"/>
</dbReference>
<reference evidence="10" key="1">
    <citation type="submission" date="2025-08" db="UniProtKB">
        <authorList>
            <consortium name="RefSeq"/>
        </authorList>
    </citation>
    <scope>IDENTIFICATION</scope>
    <source>
        <tissue evidence="10">Whole organism</tissue>
    </source>
</reference>
<dbReference type="GeneID" id="108665927"/>
<evidence type="ECO:0000313" key="10">
    <source>
        <dbReference type="RefSeq" id="XP_018008221.1"/>
    </source>
</evidence>
<dbReference type="GO" id="GO:0004479">
    <property type="term" value="F:methionyl-tRNA formyltransferase activity"/>
    <property type="evidence" value="ECO:0007669"/>
    <property type="project" value="UniProtKB-EC"/>
</dbReference>
<evidence type="ECO:0000256" key="2">
    <source>
        <dbReference type="ARBA" id="ARBA00012261"/>
    </source>
</evidence>
<evidence type="ECO:0000256" key="5">
    <source>
        <dbReference type="ARBA" id="ARBA00022917"/>
    </source>
</evidence>
<keyword evidence="4" id="KW-0808">Transferase</keyword>
<evidence type="ECO:0000256" key="4">
    <source>
        <dbReference type="ARBA" id="ARBA00022679"/>
    </source>
</evidence>
<protein>
    <recommendedName>
        <fullName evidence="3">Methionyl-tRNA formyltransferase, mitochondrial</fullName>
        <ecNumber evidence="2">2.1.2.9</ecNumber>
    </recommendedName>
</protein>
<dbReference type="OrthoDB" id="10268103at2759"/>
<accession>A0A8B7N307</accession>
<evidence type="ECO:0000256" key="1">
    <source>
        <dbReference type="ARBA" id="ARBA00010699"/>
    </source>
</evidence>
<sequence>MLIHNYKFCVLFKKCIKGIKVVHSCTQFLSNGTVEIQKLAVIASELKHPLRLTFFGTDSFSVKSLRLLEKEVRSSKLISELHVITTKLKHGPSPVESFSVAAGLPVHHWPVSSQNLVATDVGVVVSFGHLIPAEVINAFTLGMLNVHGSLLPAYRGAAPIIHAVLNGETCTGITVMRIHPKRFDVGEILRTASVEVGRHTKSRQLHETLSELGAEHLIEVLRDLPFHFTNARPQPTEGVSYARKISEKHAVVSWNEKSADEIYRQYLALDDHFPLTALWQDNLVQLREAVLPEDATIRVDEESVAAPSNETRNNRRKLSYPPSSTLTEGQIASGKGSSVLWVGCANNSIIGFKAIKLKGKKTMSPHEFHNGFMSKVTRDKWYFK</sequence>
<dbReference type="NCBIfam" id="TIGR00460">
    <property type="entry name" value="fmt"/>
    <property type="match status" value="1"/>
</dbReference>
<dbReference type="SUPFAM" id="SSF50486">
    <property type="entry name" value="FMT C-terminal domain-like"/>
    <property type="match status" value="1"/>
</dbReference>
<dbReference type="SUPFAM" id="SSF53328">
    <property type="entry name" value="Formyltransferase"/>
    <property type="match status" value="1"/>
</dbReference>
<organism evidence="9 10">
    <name type="scientific">Hyalella azteca</name>
    <name type="common">Amphipod</name>
    <dbReference type="NCBI Taxonomy" id="294128"/>
    <lineage>
        <taxon>Eukaryota</taxon>
        <taxon>Metazoa</taxon>
        <taxon>Ecdysozoa</taxon>
        <taxon>Arthropoda</taxon>
        <taxon>Crustacea</taxon>
        <taxon>Multicrustacea</taxon>
        <taxon>Malacostraca</taxon>
        <taxon>Eumalacostraca</taxon>
        <taxon>Peracarida</taxon>
        <taxon>Amphipoda</taxon>
        <taxon>Senticaudata</taxon>
        <taxon>Talitrida</taxon>
        <taxon>Talitroidea</taxon>
        <taxon>Hyalellidae</taxon>
        <taxon>Hyalella</taxon>
    </lineage>
</organism>
<feature type="region of interest" description="Disordered" evidence="6">
    <location>
        <begin position="303"/>
        <end position="329"/>
    </location>
</feature>
<dbReference type="InterPro" id="IPR005794">
    <property type="entry name" value="Fmt"/>
</dbReference>
<dbReference type="InterPro" id="IPR011034">
    <property type="entry name" value="Formyl_transferase-like_C_sf"/>
</dbReference>
<dbReference type="InterPro" id="IPR005793">
    <property type="entry name" value="Formyl_trans_C"/>
</dbReference>
<evidence type="ECO:0000313" key="9">
    <source>
        <dbReference type="Proteomes" id="UP000694843"/>
    </source>
</evidence>
<evidence type="ECO:0000259" key="7">
    <source>
        <dbReference type="Pfam" id="PF00551"/>
    </source>
</evidence>
<dbReference type="Gene3D" id="3.40.50.12230">
    <property type="match status" value="1"/>
</dbReference>
<evidence type="ECO:0000259" key="8">
    <source>
        <dbReference type="Pfam" id="PF02911"/>
    </source>
</evidence>
<comment type="similarity">
    <text evidence="1">Belongs to the Fmt family.</text>
</comment>
<dbReference type="Pfam" id="PF00551">
    <property type="entry name" value="Formyl_trans_N"/>
    <property type="match status" value="1"/>
</dbReference>
<keyword evidence="5" id="KW-0648">Protein biosynthesis</keyword>
<feature type="domain" description="Formyl transferase C-terminal" evidence="8">
    <location>
        <begin position="244"/>
        <end position="372"/>
    </location>
</feature>
<keyword evidence="9" id="KW-1185">Reference proteome</keyword>
<dbReference type="OMA" id="VGCINIH"/>
<dbReference type="InterPro" id="IPR041711">
    <property type="entry name" value="Met-tRNA-FMT_N"/>
</dbReference>
<proteinExistence type="inferred from homology"/>
<gene>
    <name evidence="10" type="primary">LOC108665927</name>
</gene>